<dbReference type="AlphaFoldDB" id="A0A0B7B0F1"/>
<reference evidence="2" key="1">
    <citation type="submission" date="2014-12" db="EMBL/GenBank/DDBJ databases">
        <title>Insight into the proteome of Arion vulgaris.</title>
        <authorList>
            <person name="Aradska J."/>
            <person name="Bulat T."/>
            <person name="Smidak R."/>
            <person name="Sarate P."/>
            <person name="Gangsoo J."/>
            <person name="Sialana F."/>
            <person name="Bilban M."/>
            <person name="Lubec G."/>
        </authorList>
    </citation>
    <scope>NUCLEOTIDE SEQUENCE</scope>
    <source>
        <tissue evidence="2">Skin</tissue>
    </source>
</reference>
<feature type="non-terminal residue" evidence="2">
    <location>
        <position position="52"/>
    </location>
</feature>
<evidence type="ECO:0000256" key="1">
    <source>
        <dbReference type="SAM" id="Phobius"/>
    </source>
</evidence>
<keyword evidence="1" id="KW-0472">Membrane</keyword>
<feature type="transmembrane region" description="Helical" evidence="1">
    <location>
        <begin position="16"/>
        <end position="35"/>
    </location>
</feature>
<organism evidence="2">
    <name type="scientific">Arion vulgaris</name>
    <dbReference type="NCBI Taxonomy" id="1028688"/>
    <lineage>
        <taxon>Eukaryota</taxon>
        <taxon>Metazoa</taxon>
        <taxon>Spiralia</taxon>
        <taxon>Lophotrochozoa</taxon>
        <taxon>Mollusca</taxon>
        <taxon>Gastropoda</taxon>
        <taxon>Heterobranchia</taxon>
        <taxon>Euthyneura</taxon>
        <taxon>Panpulmonata</taxon>
        <taxon>Eupulmonata</taxon>
        <taxon>Stylommatophora</taxon>
        <taxon>Helicina</taxon>
        <taxon>Arionoidea</taxon>
        <taxon>Arionidae</taxon>
        <taxon>Arion</taxon>
    </lineage>
</organism>
<keyword evidence="1" id="KW-0812">Transmembrane</keyword>
<protein>
    <submittedName>
        <fullName evidence="2">Uncharacterized protein</fullName>
    </submittedName>
</protein>
<gene>
    <name evidence="2" type="primary">ORF153999</name>
</gene>
<accession>A0A0B7B0F1</accession>
<evidence type="ECO:0000313" key="2">
    <source>
        <dbReference type="EMBL" id="CEK86478.1"/>
    </source>
</evidence>
<dbReference type="EMBL" id="HACG01039613">
    <property type="protein sequence ID" value="CEK86478.1"/>
    <property type="molecule type" value="Transcribed_RNA"/>
</dbReference>
<keyword evidence="1" id="KW-1133">Transmembrane helix</keyword>
<name>A0A0B7B0F1_9EUPU</name>
<proteinExistence type="predicted"/>
<sequence>MLARDRNKTVFLNSTYLFLIQSIHTATLLLLRTLYINHSLNHSVSFDTNRDY</sequence>